<name>A0A6G8PWH4_9ACTN</name>
<accession>A0A6G8PWH4</accession>
<dbReference type="GO" id="GO:0003913">
    <property type="term" value="F:DNA photolyase activity"/>
    <property type="evidence" value="ECO:0007669"/>
    <property type="project" value="TreeGrafter"/>
</dbReference>
<dbReference type="RefSeq" id="WP_166396245.1">
    <property type="nucleotide sequence ID" value="NZ_CP045121.1"/>
</dbReference>
<reference evidence="1 2" key="1">
    <citation type="submission" date="2019-10" db="EMBL/GenBank/DDBJ databases">
        <title>Rubrobacter sp nov SCSIO 52915 isolated from a deep-sea sediment in the South China Sea.</title>
        <authorList>
            <person name="Chen R.W."/>
        </authorList>
    </citation>
    <scope>NUCLEOTIDE SEQUENCE [LARGE SCALE GENOMIC DNA]</scope>
    <source>
        <strain evidence="1 2">SCSIO 52915</strain>
    </source>
</reference>
<dbReference type="GO" id="GO:1904047">
    <property type="term" value="F:S-adenosyl-L-methionine binding"/>
    <property type="evidence" value="ECO:0007669"/>
    <property type="project" value="TreeGrafter"/>
</dbReference>
<dbReference type="PANTHER" id="PTHR37822">
    <property type="entry name" value="SPORE PHOTOPRODUCT LYASE-RELATED"/>
    <property type="match status" value="1"/>
</dbReference>
<gene>
    <name evidence="1" type="ORF">GBA65_08575</name>
</gene>
<dbReference type="Proteomes" id="UP000502706">
    <property type="component" value="Chromosome"/>
</dbReference>
<dbReference type="Pfam" id="PF20903">
    <property type="entry name" value="SPL"/>
    <property type="match status" value="1"/>
</dbReference>
<organism evidence="1 2">
    <name type="scientific">Rubrobacter marinus</name>
    <dbReference type="NCBI Taxonomy" id="2653852"/>
    <lineage>
        <taxon>Bacteria</taxon>
        <taxon>Bacillati</taxon>
        <taxon>Actinomycetota</taxon>
        <taxon>Rubrobacteria</taxon>
        <taxon>Rubrobacterales</taxon>
        <taxon>Rubrobacteraceae</taxon>
        <taxon>Rubrobacter</taxon>
    </lineage>
</organism>
<dbReference type="InterPro" id="IPR049539">
    <property type="entry name" value="SPL"/>
</dbReference>
<dbReference type="FunFam" id="3.40.50.12110:FF:000002">
    <property type="entry name" value="Spore photoproduct lyase"/>
    <property type="match status" value="1"/>
</dbReference>
<dbReference type="GO" id="GO:0042601">
    <property type="term" value="C:endospore-forming forespore"/>
    <property type="evidence" value="ECO:0007669"/>
    <property type="project" value="TreeGrafter"/>
</dbReference>
<evidence type="ECO:0000313" key="1">
    <source>
        <dbReference type="EMBL" id="QIN78564.1"/>
    </source>
</evidence>
<sequence length="364" mass="40834">MEERGRGAGTRGARPLLEIGRIFHEPDVAAYERGREILARFPDAERVEVPSHWNIKGLHGNEGLVGDWVGIKRGVLVLGVKKSLSCRPNGRSADFIAPSHSNGCAMACAYCYVPRRKGYANPITTFVNIGGIMGNIERHAKRQGLKMEPNQVDPRFWVYDIGENGDCSVDATVSDNVRDIVDLFKELPNAKASFATKYVNRDLLGYDPQGKTRIRFSLMPEGISKVVDVRTSRVRERIAAINDFVEAGYEVHVNFSPVIVYEGWRADYTELFAQLDDALSTRAKAQLACEVIFLTHNAGLHEVNLGWHPKAEDLLWTPDLQERKVSQNGAPNVRYRTGKKGRMVKLFEGMLAEHLPYCTVRYAF</sequence>
<proteinExistence type="predicted"/>
<dbReference type="Gene3D" id="3.40.50.12110">
    <property type="match status" value="1"/>
</dbReference>
<dbReference type="Gene3D" id="3.80.30.30">
    <property type="match status" value="1"/>
</dbReference>
<dbReference type="InterPro" id="IPR023805">
    <property type="entry name" value="Uncharacterised_Spl-rel"/>
</dbReference>
<keyword evidence="1" id="KW-0456">Lyase</keyword>
<dbReference type="GO" id="GO:0051539">
    <property type="term" value="F:4 iron, 4 sulfur cluster binding"/>
    <property type="evidence" value="ECO:0007669"/>
    <property type="project" value="TreeGrafter"/>
</dbReference>
<protein>
    <submittedName>
        <fullName evidence="1">Spore photoproduct lyase family protein</fullName>
    </submittedName>
</protein>
<evidence type="ECO:0000313" key="2">
    <source>
        <dbReference type="Proteomes" id="UP000502706"/>
    </source>
</evidence>
<keyword evidence="2" id="KW-1185">Reference proteome</keyword>
<dbReference type="KEGG" id="rmar:GBA65_08575"/>
<dbReference type="EMBL" id="CP045121">
    <property type="protein sequence ID" value="QIN78564.1"/>
    <property type="molecule type" value="Genomic_DNA"/>
</dbReference>
<dbReference type="NCBIfam" id="TIGR03886">
    <property type="entry name" value="lyase_spl_fam"/>
    <property type="match status" value="1"/>
</dbReference>
<dbReference type="PANTHER" id="PTHR37822:SF2">
    <property type="entry name" value="SPORE PHOTOPRODUCT LYASE"/>
    <property type="match status" value="1"/>
</dbReference>
<dbReference type="AlphaFoldDB" id="A0A6G8PWH4"/>